<keyword evidence="7 11" id="KW-0378">Hydrolase</keyword>
<keyword evidence="5 11" id="KW-0645">Protease</keyword>
<evidence type="ECO:0000313" key="14">
    <source>
        <dbReference type="Proteomes" id="UP000281498"/>
    </source>
</evidence>
<evidence type="ECO:0000256" key="12">
    <source>
        <dbReference type="SAM" id="Phobius"/>
    </source>
</evidence>
<evidence type="ECO:0000256" key="4">
    <source>
        <dbReference type="ARBA" id="ARBA00022475"/>
    </source>
</evidence>
<organism evidence="13 14">
    <name type="scientific">Salipaludibacillus neizhouensis</name>
    <dbReference type="NCBI Taxonomy" id="885475"/>
    <lineage>
        <taxon>Bacteria</taxon>
        <taxon>Bacillati</taxon>
        <taxon>Bacillota</taxon>
        <taxon>Bacilli</taxon>
        <taxon>Bacillales</taxon>
        <taxon>Bacillaceae</taxon>
    </lineage>
</organism>
<evidence type="ECO:0000313" key="13">
    <source>
        <dbReference type="EMBL" id="RKL67615.1"/>
    </source>
</evidence>
<comment type="similarity">
    <text evidence="2 11">Belongs to the protease PrsW family.</text>
</comment>
<reference evidence="13 14" key="1">
    <citation type="submission" date="2017-10" db="EMBL/GenBank/DDBJ databases">
        <title>Bacillus sp. nov., a halophilic bacterium isolated from a Keqin Lake.</title>
        <authorList>
            <person name="Wang H."/>
        </authorList>
    </citation>
    <scope>NUCLEOTIDE SEQUENCE [LARGE SCALE GENOMIC DNA]</scope>
    <source>
        <strain evidence="13 14">KCTC 13187</strain>
    </source>
</reference>
<dbReference type="InterPro" id="IPR023596">
    <property type="entry name" value="Peptidase_PrsW_arch/bac"/>
</dbReference>
<dbReference type="RefSeq" id="WP_110935222.1">
    <property type="nucleotide sequence ID" value="NZ_KZ614146.1"/>
</dbReference>
<evidence type="ECO:0000256" key="8">
    <source>
        <dbReference type="ARBA" id="ARBA00022989"/>
    </source>
</evidence>
<comment type="subcellular location">
    <subcellularLocation>
        <location evidence="1">Cell membrane</location>
        <topology evidence="1">Multi-pass membrane protein</topology>
    </subcellularLocation>
</comment>
<dbReference type="AlphaFoldDB" id="A0A3A9KIU7"/>
<evidence type="ECO:0000256" key="11">
    <source>
        <dbReference type="PIRNR" id="PIRNR016933"/>
    </source>
</evidence>
<evidence type="ECO:0000256" key="9">
    <source>
        <dbReference type="ARBA" id="ARBA00023136"/>
    </source>
</evidence>
<keyword evidence="4 11" id="KW-1003">Cell membrane</keyword>
<keyword evidence="14" id="KW-1185">Reference proteome</keyword>
<dbReference type="Pfam" id="PF13367">
    <property type="entry name" value="PrsW-protease"/>
    <property type="match status" value="1"/>
</dbReference>
<keyword evidence="6 12" id="KW-0812">Transmembrane</keyword>
<feature type="transmembrane region" description="Helical" evidence="12">
    <location>
        <begin position="6"/>
        <end position="21"/>
    </location>
</feature>
<gene>
    <name evidence="13" type="ORF">CR203_09700</name>
</gene>
<feature type="transmembrane region" description="Helical" evidence="12">
    <location>
        <begin position="127"/>
        <end position="150"/>
    </location>
</feature>
<protein>
    <recommendedName>
        <fullName evidence="3 11">Protease PrsW</fullName>
        <ecNumber evidence="11">3.4.-.-</ecNumber>
    </recommendedName>
    <alternativeName>
        <fullName evidence="10 11">Protease responsible for activating sigma-W</fullName>
    </alternativeName>
</protein>
<dbReference type="PANTHER" id="PTHR36844">
    <property type="entry name" value="PROTEASE PRSW"/>
    <property type="match status" value="1"/>
</dbReference>
<name>A0A3A9KIU7_9BACI</name>
<proteinExistence type="inferred from homology"/>
<dbReference type="GO" id="GO:0005886">
    <property type="term" value="C:plasma membrane"/>
    <property type="evidence" value="ECO:0007669"/>
    <property type="project" value="UniProtKB-SubCell"/>
</dbReference>
<evidence type="ECO:0000256" key="3">
    <source>
        <dbReference type="ARBA" id="ARBA00018997"/>
    </source>
</evidence>
<evidence type="ECO:0000256" key="6">
    <source>
        <dbReference type="ARBA" id="ARBA00022692"/>
    </source>
</evidence>
<dbReference type="EMBL" id="PDOE01000003">
    <property type="protein sequence ID" value="RKL67615.1"/>
    <property type="molecule type" value="Genomic_DNA"/>
</dbReference>
<comment type="caution">
    <text evidence="13">The sequence shown here is derived from an EMBL/GenBank/DDBJ whole genome shotgun (WGS) entry which is preliminary data.</text>
</comment>
<dbReference type="OrthoDB" id="5504276at2"/>
<evidence type="ECO:0000256" key="1">
    <source>
        <dbReference type="ARBA" id="ARBA00004651"/>
    </source>
</evidence>
<dbReference type="PIRSF" id="PIRSF016933">
    <property type="entry name" value="PrsW"/>
    <property type="match status" value="1"/>
</dbReference>
<evidence type="ECO:0000256" key="10">
    <source>
        <dbReference type="ARBA" id="ARBA00030345"/>
    </source>
</evidence>
<feature type="transmembrane region" description="Helical" evidence="12">
    <location>
        <begin position="100"/>
        <end position="121"/>
    </location>
</feature>
<dbReference type="NCBIfam" id="NF033739">
    <property type="entry name" value="intramemb_PrsW"/>
    <property type="match status" value="1"/>
</dbReference>
<keyword evidence="13" id="KW-0482">Metalloprotease</keyword>
<dbReference type="EC" id="3.4.-.-" evidence="11"/>
<evidence type="ECO:0000256" key="2">
    <source>
        <dbReference type="ARBA" id="ARBA00009165"/>
    </source>
</evidence>
<feature type="transmembrane region" description="Helical" evidence="12">
    <location>
        <begin position="162"/>
        <end position="180"/>
    </location>
</feature>
<keyword evidence="9 11" id="KW-0472">Membrane</keyword>
<evidence type="ECO:0000256" key="7">
    <source>
        <dbReference type="ARBA" id="ARBA00022801"/>
    </source>
</evidence>
<dbReference type="InterPro" id="IPR026898">
    <property type="entry name" value="PrsW"/>
</dbReference>
<dbReference type="PANTHER" id="PTHR36844:SF1">
    <property type="entry name" value="PROTEASE PRSW"/>
    <property type="match status" value="1"/>
</dbReference>
<evidence type="ECO:0000256" key="5">
    <source>
        <dbReference type="ARBA" id="ARBA00022670"/>
    </source>
</evidence>
<dbReference type="GO" id="GO:0008237">
    <property type="term" value="F:metallopeptidase activity"/>
    <property type="evidence" value="ECO:0007669"/>
    <property type="project" value="UniProtKB-KW"/>
</dbReference>
<keyword evidence="8 12" id="KW-1133">Transmembrane helix</keyword>
<accession>A0A3A9KIU7</accession>
<feature type="transmembrane region" description="Helical" evidence="12">
    <location>
        <begin position="186"/>
        <end position="203"/>
    </location>
</feature>
<feature type="transmembrane region" description="Helical" evidence="12">
    <location>
        <begin position="66"/>
        <end position="88"/>
    </location>
</feature>
<comment type="function">
    <text evidence="11">Involved in the degradation of specific anti-sigma factors.</text>
</comment>
<sequence length="223" mass="25660">MLSIITVAITPAIALLIFFYLKDEFEQEPVLMVIRCFIFGALLVFPVMFIQFVITEETTFNSSLLITFFQVAFVEEFIKWFIVLVAVFYHVHFNQRYDGIVYSTAVALGFASIENILFILANGLDTAFYRAIFPVTSHALFGVVMGYYFGKAKFHINKRNRYLFLALFIPIVLHGFYNLILASLNHWIYALAPFMVCLWIVALRNIKKANQNQALHIIKDVTG</sequence>
<dbReference type="Proteomes" id="UP000281498">
    <property type="component" value="Unassembled WGS sequence"/>
</dbReference>
<feature type="transmembrane region" description="Helical" evidence="12">
    <location>
        <begin position="33"/>
        <end position="54"/>
    </location>
</feature>
<dbReference type="GO" id="GO:0006508">
    <property type="term" value="P:proteolysis"/>
    <property type="evidence" value="ECO:0007669"/>
    <property type="project" value="UniProtKB-KW"/>
</dbReference>